<keyword evidence="1" id="KW-0732">Signal</keyword>
<evidence type="ECO:0000313" key="3">
    <source>
        <dbReference type="Proteomes" id="UP000494261"/>
    </source>
</evidence>
<organism evidence="2 3">
    <name type="scientific">Burkholderia aenigmatica</name>
    <dbReference type="NCBI Taxonomy" id="2015348"/>
    <lineage>
        <taxon>Bacteria</taxon>
        <taxon>Pseudomonadati</taxon>
        <taxon>Pseudomonadota</taxon>
        <taxon>Betaproteobacteria</taxon>
        <taxon>Burkholderiales</taxon>
        <taxon>Burkholderiaceae</taxon>
        <taxon>Burkholderia</taxon>
        <taxon>Burkholderia cepacia complex</taxon>
    </lineage>
</organism>
<protein>
    <submittedName>
        <fullName evidence="2">Putative phage protein Rz</fullName>
    </submittedName>
</protein>
<feature type="chain" id="PRO_5026899883" evidence="1">
    <location>
        <begin position="26"/>
        <end position="207"/>
    </location>
</feature>
<sequence length="207" mass="21409">MEMISKYAKVVAAIAATVLIAFAFAATYQHGYDVAEAKGGQALSDYKAKQAGDAATAASQAFGKYADNVLRGQHAEVQFLADQGKTTTQIGTLKEHIDAVAQPHISAPSPSASQPSVVTVNRCVFTRGFVRLWNAAAGIGDSADGALQASTDSGGVAGIAGPDAAADSGVSQQDVLDWFTDYAARSRSTESKLKGVKAAVPDQEDKQ</sequence>
<dbReference type="Proteomes" id="UP000494261">
    <property type="component" value="Unassembled WGS sequence"/>
</dbReference>
<gene>
    <name evidence="2" type="ORF">BLA13014_03797</name>
</gene>
<feature type="signal peptide" evidence="1">
    <location>
        <begin position="1"/>
        <end position="25"/>
    </location>
</feature>
<dbReference type="EMBL" id="CABVQC010000025">
    <property type="protein sequence ID" value="VWB82427.1"/>
    <property type="molecule type" value="Genomic_DNA"/>
</dbReference>
<dbReference type="RefSeq" id="WP_175023602.1">
    <property type="nucleotide sequence ID" value="NZ_CABVQC010000025.1"/>
</dbReference>
<dbReference type="AlphaFoldDB" id="A0A6P2MPX9"/>
<evidence type="ECO:0000256" key="1">
    <source>
        <dbReference type="SAM" id="SignalP"/>
    </source>
</evidence>
<proteinExistence type="predicted"/>
<reference evidence="2 3" key="1">
    <citation type="submission" date="2019-09" db="EMBL/GenBank/DDBJ databases">
        <authorList>
            <person name="Depoorter E."/>
        </authorList>
    </citation>
    <scope>NUCLEOTIDE SEQUENCE [LARGE SCALE GENOMIC DNA]</scope>
    <source>
        <strain evidence="2">LMG 13014</strain>
    </source>
</reference>
<evidence type="ECO:0000313" key="2">
    <source>
        <dbReference type="EMBL" id="VWB82427.1"/>
    </source>
</evidence>
<name>A0A6P2MPX9_9BURK</name>
<accession>A0A6P2MPX9</accession>